<proteinExistence type="predicted"/>
<name>A0A9N7YXR7_PLEPL</name>
<keyword evidence="3" id="KW-1185">Reference proteome</keyword>
<evidence type="ECO:0000313" key="3">
    <source>
        <dbReference type="Proteomes" id="UP001153269"/>
    </source>
</evidence>
<dbReference type="EMBL" id="CADEAL010002735">
    <property type="protein sequence ID" value="CAB1441896.1"/>
    <property type="molecule type" value="Genomic_DNA"/>
</dbReference>
<dbReference type="AlphaFoldDB" id="A0A9N7YXR7"/>
<accession>A0A9N7YXR7</accession>
<feature type="region of interest" description="Disordered" evidence="1">
    <location>
        <begin position="29"/>
        <end position="51"/>
    </location>
</feature>
<organism evidence="2 3">
    <name type="scientific">Pleuronectes platessa</name>
    <name type="common">European plaice</name>
    <dbReference type="NCBI Taxonomy" id="8262"/>
    <lineage>
        <taxon>Eukaryota</taxon>
        <taxon>Metazoa</taxon>
        <taxon>Chordata</taxon>
        <taxon>Craniata</taxon>
        <taxon>Vertebrata</taxon>
        <taxon>Euteleostomi</taxon>
        <taxon>Actinopterygii</taxon>
        <taxon>Neopterygii</taxon>
        <taxon>Teleostei</taxon>
        <taxon>Neoteleostei</taxon>
        <taxon>Acanthomorphata</taxon>
        <taxon>Carangaria</taxon>
        <taxon>Pleuronectiformes</taxon>
        <taxon>Pleuronectoidei</taxon>
        <taxon>Pleuronectidae</taxon>
        <taxon>Pleuronectes</taxon>
    </lineage>
</organism>
<evidence type="ECO:0000256" key="1">
    <source>
        <dbReference type="SAM" id="MobiDB-lite"/>
    </source>
</evidence>
<comment type="caution">
    <text evidence="2">The sequence shown here is derived from an EMBL/GenBank/DDBJ whole genome shotgun (WGS) entry which is preliminary data.</text>
</comment>
<dbReference type="Proteomes" id="UP001153269">
    <property type="component" value="Unassembled WGS sequence"/>
</dbReference>
<reference evidence="2" key="1">
    <citation type="submission" date="2020-03" db="EMBL/GenBank/DDBJ databases">
        <authorList>
            <person name="Weist P."/>
        </authorList>
    </citation>
    <scope>NUCLEOTIDE SEQUENCE</scope>
</reference>
<protein>
    <submittedName>
        <fullName evidence="2">Uncharacterized protein</fullName>
    </submittedName>
</protein>
<feature type="compositionally biased region" description="Low complexity" evidence="1">
    <location>
        <begin position="37"/>
        <end position="49"/>
    </location>
</feature>
<gene>
    <name evidence="2" type="ORF">PLEPLA_LOCUS29620</name>
</gene>
<sequence length="90" mass="9926">MFGFIIAQLIISESPEIKTDATIATELLSSPLPPQTQPNHSQPSSSPPSDVVRIPQLHPADLLLDHIPKKFNWVQTCCLGKPLNFLMKPV</sequence>
<evidence type="ECO:0000313" key="2">
    <source>
        <dbReference type="EMBL" id="CAB1441896.1"/>
    </source>
</evidence>